<evidence type="ECO:0000313" key="3">
    <source>
        <dbReference type="EMBL" id="CAH3044273.1"/>
    </source>
</evidence>
<dbReference type="GO" id="GO:0008270">
    <property type="term" value="F:zinc ion binding"/>
    <property type="evidence" value="ECO:0007669"/>
    <property type="project" value="InterPro"/>
</dbReference>
<dbReference type="PANTHER" id="PTHR46609">
    <property type="entry name" value="EXONUCLEASE, PHAGE-TYPE/RECB, C-TERMINAL DOMAIN-CONTAINING PROTEIN"/>
    <property type="match status" value="1"/>
</dbReference>
<feature type="domain" description="YqaJ viral recombinase" evidence="2">
    <location>
        <begin position="251"/>
        <end position="391"/>
    </location>
</feature>
<evidence type="ECO:0008006" key="5">
    <source>
        <dbReference type="Google" id="ProtNLM"/>
    </source>
</evidence>
<dbReference type="CDD" id="cd22343">
    <property type="entry name" value="PDDEXK_lambda_exonuclease-like"/>
    <property type="match status" value="1"/>
</dbReference>
<proteinExistence type="predicted"/>
<evidence type="ECO:0000259" key="1">
    <source>
        <dbReference type="Pfam" id="PF04434"/>
    </source>
</evidence>
<dbReference type="InterPro" id="IPR011335">
    <property type="entry name" value="Restrct_endonuc-II-like"/>
</dbReference>
<dbReference type="AlphaFoldDB" id="A0AAU9W3S9"/>
<keyword evidence="4" id="KW-1185">Reference proteome</keyword>
<name>A0AAU9W3S9_9CNID</name>
<feature type="domain" description="SWIM-type" evidence="1">
    <location>
        <begin position="89"/>
        <end position="116"/>
    </location>
</feature>
<dbReference type="GO" id="GO:0006281">
    <property type="term" value="P:DNA repair"/>
    <property type="evidence" value="ECO:0007669"/>
    <property type="project" value="UniProtKB-ARBA"/>
</dbReference>
<dbReference type="Proteomes" id="UP001159428">
    <property type="component" value="Unassembled WGS sequence"/>
</dbReference>
<dbReference type="Pfam" id="PF09588">
    <property type="entry name" value="YqaJ"/>
    <property type="match status" value="1"/>
</dbReference>
<dbReference type="InterPro" id="IPR051703">
    <property type="entry name" value="NF-kappa-B_Signaling_Reg"/>
</dbReference>
<dbReference type="InterPro" id="IPR007527">
    <property type="entry name" value="Znf_SWIM"/>
</dbReference>
<comment type="caution">
    <text evidence="3">The sequence shown here is derived from an EMBL/GenBank/DDBJ whole genome shotgun (WGS) entry which is preliminary data.</text>
</comment>
<evidence type="ECO:0000259" key="2">
    <source>
        <dbReference type="Pfam" id="PF09588"/>
    </source>
</evidence>
<protein>
    <recommendedName>
        <fullName evidence="5">SWIM-type domain-containing protein</fullName>
    </recommendedName>
</protein>
<dbReference type="Gene3D" id="3.90.320.10">
    <property type="match status" value="1"/>
</dbReference>
<dbReference type="SUPFAM" id="SSF52980">
    <property type="entry name" value="Restriction endonuclease-like"/>
    <property type="match status" value="1"/>
</dbReference>
<organism evidence="3 4">
    <name type="scientific">Pocillopora meandrina</name>
    <dbReference type="NCBI Taxonomy" id="46732"/>
    <lineage>
        <taxon>Eukaryota</taxon>
        <taxon>Metazoa</taxon>
        <taxon>Cnidaria</taxon>
        <taxon>Anthozoa</taxon>
        <taxon>Hexacorallia</taxon>
        <taxon>Scleractinia</taxon>
        <taxon>Astrocoeniina</taxon>
        <taxon>Pocilloporidae</taxon>
        <taxon>Pocillopora</taxon>
    </lineage>
</organism>
<dbReference type="EMBL" id="CALNXJ010000007">
    <property type="protein sequence ID" value="CAH3044273.1"/>
    <property type="molecule type" value="Genomic_DNA"/>
</dbReference>
<evidence type="ECO:0000313" key="4">
    <source>
        <dbReference type="Proteomes" id="UP001159428"/>
    </source>
</evidence>
<reference evidence="3 4" key="1">
    <citation type="submission" date="2022-05" db="EMBL/GenBank/DDBJ databases">
        <authorList>
            <consortium name="Genoscope - CEA"/>
            <person name="William W."/>
        </authorList>
    </citation>
    <scope>NUCLEOTIDE SEQUENCE [LARGE SCALE GENOMIC DNA]</scope>
</reference>
<sequence length="444" mass="50523">MASLSIAALISFFAEEKKSIERGENHYRSEHIESFSYHQGILRGEVQASMKKKVYRVTVSLESPIALRSLRNIFKYLLKIYIFDLIYLDDHFNIKSTECECPKGKFKCSHAAALFINGIHNLSRTDIECQWRKKKSNTSLSLQAVEELFPLPKNYVAITRSPNTEDRQALYGSLKAYGRFTGLCWLMCPEPAPQAKLPVPTIEEIIYSEEFIQTRGTQQQLDCLVRKAKLTEADILLVSQITVGQRDNPTWHLARRGRLTASNFGSVLHAKRVTPSLLKRLLGEYDISRVKAVQWGVNNEAEAIKAFTNLTAKTVQETGLWLDGSGILGASPDGIVDEDSVLEVKCPYTERNMTMEEAVNISPNFCLKKTESGQYALKEEHVYWHQVQGEIHFAQRKLCYFVVWTSKDVVVLKIAKDEGWSGNISKLTQFYFEHLFPKVVEGQL</sequence>
<gene>
    <name evidence="3" type="ORF">PMEA_00031074</name>
</gene>
<dbReference type="PANTHER" id="PTHR46609:SF8">
    <property type="entry name" value="YQAJ VIRAL RECOMBINASE DOMAIN-CONTAINING PROTEIN"/>
    <property type="match status" value="1"/>
</dbReference>
<accession>A0AAU9W3S9</accession>
<dbReference type="Pfam" id="PF04434">
    <property type="entry name" value="SWIM"/>
    <property type="match status" value="1"/>
</dbReference>
<dbReference type="InterPro" id="IPR011604">
    <property type="entry name" value="PDDEXK-like_dom_sf"/>
</dbReference>
<dbReference type="InterPro" id="IPR019080">
    <property type="entry name" value="YqaJ_viral_recombinase"/>
</dbReference>